<dbReference type="PROSITE" id="PS51898">
    <property type="entry name" value="TYR_RECOMBINASE"/>
    <property type="match status" value="1"/>
</dbReference>
<proteinExistence type="predicted"/>
<dbReference type="InterPro" id="IPR050090">
    <property type="entry name" value="Tyrosine_recombinase_XerCD"/>
</dbReference>
<dbReference type="SUPFAM" id="SSF56349">
    <property type="entry name" value="DNA breaking-rejoining enzymes"/>
    <property type="match status" value="1"/>
</dbReference>
<dbReference type="Gene3D" id="1.10.443.10">
    <property type="entry name" value="Intergrase catalytic core"/>
    <property type="match status" value="1"/>
</dbReference>
<sequence>MGVERLDIAGAAHRELAGNVAHLHPEQAMFEAMIAGWCGQQSARLLSVITIGQRESVLRRFAHFTGTWPWQWTPGDVEDWASALRSGPSPCSHATLRYYQNSVAMFLSYVTDRRYGWSEECLQRFGTHPVQICHEWNTARHSADHEGRPQVRPFTRVELQKFFDFADEQVERADRLGRKGSVAAFRDATLFKVIYAYGLRRNEAAMLDVADFTRNPKAPEFGRFGACNVRYGKAMRGSPPRRRTVLTVMGWSVEVLTEYLEHIRPRYTPGSRPALWPTERGGRIRAAYIDTRFAQYRDELGLPAELHPHCLRHSYVTHLIEDGFDAFFVQQQVGHRWGSTTALYTGVSGDHKNQMLRRALDAGLAAGPIVDGSGSGSGDGLDRQDGDR</sequence>
<evidence type="ECO:0000313" key="5">
    <source>
        <dbReference type="Proteomes" id="UP000315677"/>
    </source>
</evidence>
<keyword evidence="5" id="KW-1185">Reference proteome</keyword>
<gene>
    <name evidence="4" type="ORF">FB558_6233</name>
</gene>
<feature type="region of interest" description="Disordered" evidence="2">
    <location>
        <begin position="368"/>
        <end position="388"/>
    </location>
</feature>
<comment type="caution">
    <text evidence="4">The sequence shown here is derived from an EMBL/GenBank/DDBJ whole genome shotgun (WGS) entry which is preliminary data.</text>
</comment>
<dbReference type="InterPro" id="IPR013762">
    <property type="entry name" value="Integrase-like_cat_sf"/>
</dbReference>
<dbReference type="GO" id="GO:0003677">
    <property type="term" value="F:DNA binding"/>
    <property type="evidence" value="ECO:0007669"/>
    <property type="project" value="InterPro"/>
</dbReference>
<dbReference type="InterPro" id="IPR011010">
    <property type="entry name" value="DNA_brk_join_enz"/>
</dbReference>
<organism evidence="4 5">
    <name type="scientific">Pseudonocardia kunmingensis</name>
    <dbReference type="NCBI Taxonomy" id="630975"/>
    <lineage>
        <taxon>Bacteria</taxon>
        <taxon>Bacillati</taxon>
        <taxon>Actinomycetota</taxon>
        <taxon>Actinomycetes</taxon>
        <taxon>Pseudonocardiales</taxon>
        <taxon>Pseudonocardiaceae</taxon>
        <taxon>Pseudonocardia</taxon>
    </lineage>
</organism>
<evidence type="ECO:0000259" key="3">
    <source>
        <dbReference type="PROSITE" id="PS51898"/>
    </source>
</evidence>
<dbReference type="PANTHER" id="PTHR30349">
    <property type="entry name" value="PHAGE INTEGRASE-RELATED"/>
    <property type="match status" value="1"/>
</dbReference>
<dbReference type="GO" id="GO:0006310">
    <property type="term" value="P:DNA recombination"/>
    <property type="evidence" value="ECO:0007669"/>
    <property type="project" value="UniProtKB-KW"/>
</dbReference>
<name>A0A543D9I8_9PSEU</name>
<dbReference type="GO" id="GO:0015074">
    <property type="term" value="P:DNA integration"/>
    <property type="evidence" value="ECO:0007669"/>
    <property type="project" value="InterPro"/>
</dbReference>
<protein>
    <submittedName>
        <fullName evidence="4">Phage integrase family protein</fullName>
    </submittedName>
</protein>
<accession>A0A543D9I8</accession>
<dbReference type="InterPro" id="IPR002104">
    <property type="entry name" value="Integrase_catalytic"/>
</dbReference>
<dbReference type="Proteomes" id="UP000315677">
    <property type="component" value="Unassembled WGS sequence"/>
</dbReference>
<dbReference type="PANTHER" id="PTHR30349:SF64">
    <property type="entry name" value="PROPHAGE INTEGRASE INTD-RELATED"/>
    <property type="match status" value="1"/>
</dbReference>
<dbReference type="AlphaFoldDB" id="A0A543D9I8"/>
<evidence type="ECO:0000256" key="2">
    <source>
        <dbReference type="SAM" id="MobiDB-lite"/>
    </source>
</evidence>
<keyword evidence="1" id="KW-0233">DNA recombination</keyword>
<dbReference type="Pfam" id="PF00589">
    <property type="entry name" value="Phage_integrase"/>
    <property type="match status" value="1"/>
</dbReference>
<feature type="domain" description="Tyr recombinase" evidence="3">
    <location>
        <begin position="149"/>
        <end position="357"/>
    </location>
</feature>
<reference evidence="4 5" key="1">
    <citation type="submission" date="2019-06" db="EMBL/GenBank/DDBJ databases">
        <title>Sequencing the genomes of 1000 actinobacteria strains.</title>
        <authorList>
            <person name="Klenk H.-P."/>
        </authorList>
    </citation>
    <scope>NUCLEOTIDE SEQUENCE [LARGE SCALE GENOMIC DNA]</scope>
    <source>
        <strain evidence="4 5">DSM 45301</strain>
    </source>
</reference>
<evidence type="ECO:0000256" key="1">
    <source>
        <dbReference type="ARBA" id="ARBA00023172"/>
    </source>
</evidence>
<evidence type="ECO:0000313" key="4">
    <source>
        <dbReference type="EMBL" id="TQM06003.1"/>
    </source>
</evidence>
<dbReference type="EMBL" id="VFPA01000004">
    <property type="protein sequence ID" value="TQM06003.1"/>
    <property type="molecule type" value="Genomic_DNA"/>
</dbReference>